<evidence type="ECO:0000313" key="8">
    <source>
        <dbReference type="Proteomes" id="UP001163152"/>
    </source>
</evidence>
<comment type="catalytic activity">
    <reaction evidence="1">
        <text>Hydrolysis of alkylated DNA, releasing 3-methyladenine, 3-methylguanine, 7-methylguanine and 7-methyladenine.</text>
        <dbReference type="EC" id="3.2.2.21"/>
    </reaction>
</comment>
<dbReference type="SMART" id="SM00478">
    <property type="entry name" value="ENDO3c"/>
    <property type="match status" value="1"/>
</dbReference>
<dbReference type="GO" id="GO:0006285">
    <property type="term" value="P:base-excision repair, AP site formation"/>
    <property type="evidence" value="ECO:0007669"/>
    <property type="project" value="TreeGrafter"/>
</dbReference>
<evidence type="ECO:0000256" key="5">
    <source>
        <dbReference type="ARBA" id="ARBA00023204"/>
    </source>
</evidence>
<keyword evidence="8" id="KW-1185">Reference proteome</keyword>
<dbReference type="GO" id="GO:0005737">
    <property type="term" value="C:cytoplasm"/>
    <property type="evidence" value="ECO:0007669"/>
    <property type="project" value="TreeGrafter"/>
</dbReference>
<evidence type="ECO:0000259" key="6">
    <source>
        <dbReference type="SMART" id="SM00478"/>
    </source>
</evidence>
<dbReference type="GO" id="GO:0032131">
    <property type="term" value="F:alkylated DNA binding"/>
    <property type="evidence" value="ECO:0007669"/>
    <property type="project" value="TreeGrafter"/>
</dbReference>
<dbReference type="RefSeq" id="WP_268607647.1">
    <property type="nucleotide sequence ID" value="NZ_CP113797.1"/>
</dbReference>
<dbReference type="PANTHER" id="PTHR43003">
    <property type="entry name" value="DNA-3-METHYLADENINE GLYCOSYLASE"/>
    <property type="match status" value="1"/>
</dbReference>
<evidence type="ECO:0000256" key="1">
    <source>
        <dbReference type="ARBA" id="ARBA00000086"/>
    </source>
</evidence>
<name>A0A9E8Z849_9CYAN</name>
<dbReference type="EMBL" id="CP113797">
    <property type="protein sequence ID" value="WAL58243.1"/>
    <property type="molecule type" value="Genomic_DNA"/>
</dbReference>
<dbReference type="InterPro" id="IPR051912">
    <property type="entry name" value="Alkylbase_DNA_Glycosylase/TA"/>
</dbReference>
<organism evidence="7 8">
    <name type="scientific">Thermocoleostomius sinensis A174</name>
    <dbReference type="NCBI Taxonomy" id="2016057"/>
    <lineage>
        <taxon>Bacteria</taxon>
        <taxon>Bacillati</taxon>
        <taxon>Cyanobacteriota</taxon>
        <taxon>Cyanophyceae</taxon>
        <taxon>Oculatellales</taxon>
        <taxon>Oculatellaceae</taxon>
        <taxon>Thermocoleostomius</taxon>
    </lineage>
</organism>
<dbReference type="InterPro" id="IPR011257">
    <property type="entry name" value="DNA_glycosylase"/>
</dbReference>
<dbReference type="GO" id="GO:0032993">
    <property type="term" value="C:protein-DNA complex"/>
    <property type="evidence" value="ECO:0007669"/>
    <property type="project" value="TreeGrafter"/>
</dbReference>
<protein>
    <recommendedName>
        <fullName evidence="3">DNA-3-methyladenine glycosylase II</fullName>
        <ecNumber evidence="3">3.2.2.21</ecNumber>
    </recommendedName>
</protein>
<evidence type="ECO:0000256" key="4">
    <source>
        <dbReference type="ARBA" id="ARBA00022763"/>
    </source>
</evidence>
<reference evidence="7" key="1">
    <citation type="submission" date="2022-12" db="EMBL/GenBank/DDBJ databases">
        <title>Polyphasic identification of a Novel Hot-Spring Cyanobacterium Ocullathermofonsia sinensis gen nov. sp. nov. and Genomic Insights on its Adaptations to the Thermal Habitat.</title>
        <authorList>
            <person name="Daroch M."/>
            <person name="Tang J."/>
            <person name="Jiang Y."/>
        </authorList>
    </citation>
    <scope>NUCLEOTIDE SEQUENCE</scope>
    <source>
        <strain evidence="7">PKUAC-SCTA174</strain>
    </source>
</reference>
<evidence type="ECO:0000313" key="7">
    <source>
        <dbReference type="EMBL" id="WAL58243.1"/>
    </source>
</evidence>
<keyword evidence="4" id="KW-0227">DNA damage</keyword>
<comment type="similarity">
    <text evidence="2">Belongs to the alkylbase DNA glycosidase AlkA family.</text>
</comment>
<accession>A0A9E8Z849</accession>
<dbReference type="GO" id="GO:0008725">
    <property type="term" value="F:DNA-3-methyladenine glycosylase activity"/>
    <property type="evidence" value="ECO:0007669"/>
    <property type="project" value="TreeGrafter"/>
</dbReference>
<feature type="domain" description="HhH-GPD" evidence="6">
    <location>
        <begin position="47"/>
        <end position="202"/>
    </location>
</feature>
<dbReference type="GO" id="GO:0006307">
    <property type="term" value="P:DNA alkylation repair"/>
    <property type="evidence" value="ECO:0007669"/>
    <property type="project" value="TreeGrafter"/>
</dbReference>
<dbReference type="EC" id="3.2.2.21" evidence="3"/>
<dbReference type="SUPFAM" id="SSF48150">
    <property type="entry name" value="DNA-glycosylase"/>
    <property type="match status" value="1"/>
</dbReference>
<dbReference type="PANTHER" id="PTHR43003:SF5">
    <property type="entry name" value="DNA-3-METHYLADENINE GLYCOSYLASE"/>
    <property type="match status" value="1"/>
</dbReference>
<proteinExistence type="inferred from homology"/>
<dbReference type="AlphaFoldDB" id="A0A9E8Z849"/>
<keyword evidence="5" id="KW-0234">DNA repair</keyword>
<dbReference type="InterPro" id="IPR003265">
    <property type="entry name" value="HhH-GPD_domain"/>
</dbReference>
<dbReference type="GO" id="GO:0043916">
    <property type="term" value="F:DNA-7-methylguanine glycosylase activity"/>
    <property type="evidence" value="ECO:0007669"/>
    <property type="project" value="TreeGrafter"/>
</dbReference>
<dbReference type="CDD" id="cd00056">
    <property type="entry name" value="ENDO3c"/>
    <property type="match status" value="1"/>
</dbReference>
<gene>
    <name evidence="7" type="ORF">OXH18_13705</name>
</gene>
<dbReference type="FunFam" id="1.10.340.30:FF:000004">
    <property type="entry name" value="DNA-3-methyladenine glycosylase II"/>
    <property type="match status" value="1"/>
</dbReference>
<dbReference type="Gene3D" id="1.10.1670.40">
    <property type="match status" value="1"/>
</dbReference>
<dbReference type="Proteomes" id="UP001163152">
    <property type="component" value="Chromosome"/>
</dbReference>
<evidence type="ECO:0000256" key="2">
    <source>
        <dbReference type="ARBA" id="ARBA00010817"/>
    </source>
</evidence>
<evidence type="ECO:0000256" key="3">
    <source>
        <dbReference type="ARBA" id="ARBA00012000"/>
    </source>
</evidence>
<dbReference type="Pfam" id="PF00730">
    <property type="entry name" value="HhH-GPD"/>
    <property type="match status" value="1"/>
</dbReference>
<dbReference type="Gene3D" id="1.10.340.30">
    <property type="entry name" value="Hypothetical protein, domain 2"/>
    <property type="match status" value="1"/>
</dbReference>
<dbReference type="KEGG" id="tsin:OXH18_13705"/>
<sequence>MSYSIALTTLKQADPILATLIDRVGDCTLLQQQQTGDLLYSLAESIIYQQLSGKAAATIHRRFLQLYRDKPGLRAIDILNTPDEVLRQAGLSRAKALYIKDLAQKILAGLPTLAELEGLNDEAIITTLTQVKGIGRWTAQMLLIFRLHRLDVLPVDDLGVRVGIRNLYSLDQLPNKKLVEAFGQKWQPYRSIASWYLWRSLD</sequence>